<dbReference type="InterPro" id="IPR004714">
    <property type="entry name" value="Cyt_oxidase_maturation_cbb3"/>
</dbReference>
<name>A0A934IU97_9HYPH</name>
<dbReference type="AlphaFoldDB" id="A0A934IU97"/>
<dbReference type="EMBL" id="JAEKMH010000001">
    <property type="protein sequence ID" value="MBJ3783146.1"/>
    <property type="molecule type" value="Genomic_DNA"/>
</dbReference>
<gene>
    <name evidence="2" type="primary">ccoS</name>
    <name evidence="2" type="ORF">JEQ47_00320</name>
</gene>
<comment type="caution">
    <text evidence="2">The sequence shown here is derived from an EMBL/GenBank/DDBJ whole genome shotgun (WGS) entry which is preliminary data.</text>
</comment>
<evidence type="ECO:0000313" key="2">
    <source>
        <dbReference type="EMBL" id="MBJ3783146.1"/>
    </source>
</evidence>
<evidence type="ECO:0000256" key="1">
    <source>
        <dbReference type="SAM" id="Phobius"/>
    </source>
</evidence>
<protein>
    <submittedName>
        <fullName evidence="2">Cbb3-type cytochrome oxidase assembly protein CcoS</fullName>
    </submittedName>
</protein>
<dbReference type="PANTHER" id="PTHR41532">
    <property type="entry name" value="FIXS PROTEIN"/>
    <property type="match status" value="1"/>
</dbReference>
<dbReference type="PANTHER" id="PTHR41532:SF1">
    <property type="entry name" value="FIXS PROTEIN"/>
    <property type="match status" value="1"/>
</dbReference>
<dbReference type="NCBIfam" id="TIGR00847">
    <property type="entry name" value="ccoS"/>
    <property type="match status" value="1"/>
</dbReference>
<keyword evidence="1" id="KW-0472">Membrane</keyword>
<feature type="transmembrane region" description="Helical" evidence="1">
    <location>
        <begin position="6"/>
        <end position="26"/>
    </location>
</feature>
<reference evidence="2" key="1">
    <citation type="submission" date="2020-12" db="EMBL/GenBank/DDBJ databases">
        <title>Devosia sp. MSA67 isolated from Mo River.</title>
        <authorList>
            <person name="Ma F."/>
            <person name="Zi Z."/>
        </authorList>
    </citation>
    <scope>NUCLEOTIDE SEQUENCE</scope>
    <source>
        <strain evidence="2">MSA67</strain>
    </source>
</reference>
<keyword evidence="1" id="KW-0812">Transmembrane</keyword>
<accession>A0A934IU97</accession>
<organism evidence="2 3">
    <name type="scientific">Devosia sediminis</name>
    <dbReference type="NCBI Taxonomy" id="2798801"/>
    <lineage>
        <taxon>Bacteria</taxon>
        <taxon>Pseudomonadati</taxon>
        <taxon>Pseudomonadota</taxon>
        <taxon>Alphaproteobacteria</taxon>
        <taxon>Hyphomicrobiales</taxon>
        <taxon>Devosiaceae</taxon>
        <taxon>Devosia</taxon>
    </lineage>
</organism>
<dbReference type="RefSeq" id="WP_198874400.1">
    <property type="nucleotide sequence ID" value="NZ_JAEKMH010000001.1"/>
</dbReference>
<keyword evidence="3" id="KW-1185">Reference proteome</keyword>
<sequence length="54" mass="6295">MTDFFYLIPISIVLGLLGLLVFLWTLRNGQYDDLDGAAERLLYEEDVPRNDRPH</sequence>
<dbReference type="Proteomes" id="UP000602124">
    <property type="component" value="Unassembled WGS sequence"/>
</dbReference>
<evidence type="ECO:0000313" key="3">
    <source>
        <dbReference type="Proteomes" id="UP000602124"/>
    </source>
</evidence>
<proteinExistence type="predicted"/>
<dbReference type="Pfam" id="PF03597">
    <property type="entry name" value="FixS"/>
    <property type="match status" value="1"/>
</dbReference>
<keyword evidence="1" id="KW-1133">Transmembrane helix</keyword>